<dbReference type="PROSITE" id="PS50965">
    <property type="entry name" value="NERD"/>
    <property type="match status" value="1"/>
</dbReference>
<protein>
    <submittedName>
        <fullName evidence="2">Nuclease-related domain-containing protein</fullName>
    </submittedName>
</protein>
<dbReference type="InterPro" id="IPR011528">
    <property type="entry name" value="NERD"/>
</dbReference>
<reference evidence="3" key="1">
    <citation type="submission" date="2017-01" db="EMBL/GenBank/DDBJ databases">
        <authorList>
            <person name="Varghese N."/>
            <person name="Submissions S."/>
        </authorList>
    </citation>
    <scope>NUCLEOTIDE SEQUENCE [LARGE SCALE GENOMIC DNA]</scope>
    <source>
        <strain evidence="3">MNA4</strain>
    </source>
</reference>
<dbReference type="OrthoDB" id="569879at2"/>
<keyword evidence="3" id="KW-1185">Reference proteome</keyword>
<dbReference type="EMBL" id="FTPL01000002">
    <property type="protein sequence ID" value="SIT83090.1"/>
    <property type="molecule type" value="Genomic_DNA"/>
</dbReference>
<evidence type="ECO:0000313" key="3">
    <source>
        <dbReference type="Proteomes" id="UP000187550"/>
    </source>
</evidence>
<dbReference type="AlphaFoldDB" id="A0A1U7PMN8"/>
<accession>A0A1U7PMN8</accession>
<evidence type="ECO:0000313" key="2">
    <source>
        <dbReference type="EMBL" id="SIT83090.1"/>
    </source>
</evidence>
<sequence length="331" mass="37998">MKSRREVPERLTALAVLQSRVPARHEQRGRIRQDCRNRLAGYAGEKRADFFMAEARMRERPIVLRDVELPGVMTPIQTDTLILHPAFILVLEIKNIAGELFFDELSGQFYRMQSGKREGMRNPEDQLNRAIAALENHFASIGIPLPVEGAIVMASYKSVLQRAPITQPVITVDRLPVHLENLEKAGCLTLDRPQLIKMRDSLLVNRKKPHDKYLNWYGLAKADIMTGVRCPGCFVIGMQRGRGQWICNLCGVISKDAHLATLQEYRLLLGEMIFSNEVRWFLGLDNLAMAMRIINDYGIYNGHFKRNRAFALPQERFRLESYVHHLLYKST</sequence>
<name>A0A1U7PMN8_9BACI</name>
<dbReference type="Pfam" id="PF08378">
    <property type="entry name" value="NERD"/>
    <property type="match status" value="1"/>
</dbReference>
<dbReference type="RefSeq" id="WP_076757837.1">
    <property type="nucleotide sequence ID" value="NZ_FTPL01000002.1"/>
</dbReference>
<dbReference type="Proteomes" id="UP000187550">
    <property type="component" value="Unassembled WGS sequence"/>
</dbReference>
<proteinExistence type="predicted"/>
<dbReference type="STRING" id="550447.SAMN05428946_1579"/>
<organism evidence="2 3">
    <name type="scientific">Edaphobacillus lindanitolerans</name>
    <dbReference type="NCBI Taxonomy" id="550447"/>
    <lineage>
        <taxon>Bacteria</taxon>
        <taxon>Bacillati</taxon>
        <taxon>Bacillota</taxon>
        <taxon>Bacilli</taxon>
        <taxon>Bacillales</taxon>
        <taxon>Bacillaceae</taxon>
        <taxon>Edaphobacillus</taxon>
    </lineage>
</organism>
<gene>
    <name evidence="2" type="ORF">SAMN05428946_1579</name>
</gene>
<feature type="domain" description="NERD" evidence="1">
    <location>
        <begin position="40"/>
        <end position="157"/>
    </location>
</feature>
<evidence type="ECO:0000259" key="1">
    <source>
        <dbReference type="PROSITE" id="PS50965"/>
    </source>
</evidence>